<dbReference type="eggNOG" id="ENOG502RZFA">
    <property type="taxonomic scope" value="Eukaryota"/>
</dbReference>
<dbReference type="Proteomes" id="UP000002320">
    <property type="component" value="Unassembled WGS sequence"/>
</dbReference>
<dbReference type="PANTHER" id="PTHR21174">
    <property type="match status" value="1"/>
</dbReference>
<evidence type="ECO:0000313" key="2">
    <source>
        <dbReference type="EnsemblMetazoa" id="CPIJ000234-PA"/>
    </source>
</evidence>
<reference evidence="1" key="1">
    <citation type="submission" date="2007-03" db="EMBL/GenBank/DDBJ databases">
        <title>Annotation of Culex pipiens quinquefasciatus.</title>
        <authorList>
            <consortium name="The Broad Institute Genome Sequencing Platform"/>
            <person name="Atkinson P.W."/>
            <person name="Hemingway J."/>
            <person name="Christensen B.M."/>
            <person name="Higgs S."/>
            <person name="Kodira C."/>
            <person name="Hannick L."/>
            <person name="Megy K."/>
            <person name="O'Leary S."/>
            <person name="Pearson M."/>
            <person name="Haas B.J."/>
            <person name="Mauceli E."/>
            <person name="Wortman J.R."/>
            <person name="Lee N.H."/>
            <person name="Guigo R."/>
            <person name="Stanke M."/>
            <person name="Alvarado L."/>
            <person name="Amedeo P."/>
            <person name="Antoine C.H."/>
            <person name="Arensburger P."/>
            <person name="Bidwell S.L."/>
            <person name="Crawford M."/>
            <person name="Camaro F."/>
            <person name="Devon K."/>
            <person name="Engels R."/>
            <person name="Hammond M."/>
            <person name="Howarth C."/>
            <person name="Koehrsen M."/>
            <person name="Lawson D."/>
            <person name="Montgomery P."/>
            <person name="Nene V."/>
            <person name="Nusbaum C."/>
            <person name="Puiu D."/>
            <person name="Romero-Severson J."/>
            <person name="Severson D.W."/>
            <person name="Shumway M."/>
            <person name="Sisk P."/>
            <person name="Stolte C."/>
            <person name="Zeng Q."/>
            <person name="Eisenstadt E."/>
            <person name="Fraser-Liggett C."/>
            <person name="Strausberg R."/>
            <person name="Galagan J."/>
            <person name="Birren B."/>
            <person name="Collins F.H."/>
        </authorList>
    </citation>
    <scope>NUCLEOTIDE SEQUENCE [LARGE SCALE GENOMIC DNA]</scope>
    <source>
        <strain evidence="1">JHB</strain>
    </source>
</reference>
<reference evidence="2" key="2">
    <citation type="submission" date="2021-02" db="UniProtKB">
        <authorList>
            <consortium name="EnsemblMetazoa"/>
        </authorList>
    </citation>
    <scope>IDENTIFICATION</scope>
    <source>
        <strain evidence="2">JHB</strain>
    </source>
</reference>
<dbReference type="OrthoDB" id="330671at2759"/>
<dbReference type="KEGG" id="cqu:CpipJ_CPIJ000234"/>
<dbReference type="OMA" id="LFQYYHF"/>
<name>B0VZW4_CULQU</name>
<evidence type="ECO:0000313" key="1">
    <source>
        <dbReference type="EMBL" id="EDS35207.1"/>
    </source>
</evidence>
<dbReference type="EMBL" id="DS231815">
    <property type="protein sequence ID" value="EDS35207.1"/>
    <property type="molecule type" value="Genomic_DNA"/>
</dbReference>
<accession>B0VZW4</accession>
<evidence type="ECO:0000313" key="3">
    <source>
        <dbReference type="Proteomes" id="UP000002320"/>
    </source>
</evidence>
<gene>
    <name evidence="2" type="primary">6031156</name>
    <name evidence="1" type="ORF">CpipJ_CPIJ000234</name>
</gene>
<dbReference type="PIRSF" id="PIRSF035170">
    <property type="entry name" value="HD_phosphohydro"/>
    <property type="match status" value="1"/>
</dbReference>
<proteinExistence type="predicted"/>
<dbReference type="VEuPathDB" id="VectorBase:CQUJHB007122"/>
<dbReference type="PANTHER" id="PTHR21174:SF0">
    <property type="entry name" value="HD PHOSPHOHYDROLASE FAMILY PROTEIN-RELATED"/>
    <property type="match status" value="1"/>
</dbReference>
<organism>
    <name type="scientific">Culex quinquefasciatus</name>
    <name type="common">Southern house mosquito</name>
    <name type="synonym">Culex pungens</name>
    <dbReference type="NCBI Taxonomy" id="7176"/>
    <lineage>
        <taxon>Eukaryota</taxon>
        <taxon>Metazoa</taxon>
        <taxon>Ecdysozoa</taxon>
        <taxon>Arthropoda</taxon>
        <taxon>Hexapoda</taxon>
        <taxon>Insecta</taxon>
        <taxon>Pterygota</taxon>
        <taxon>Neoptera</taxon>
        <taxon>Endopterygota</taxon>
        <taxon>Diptera</taxon>
        <taxon>Nematocera</taxon>
        <taxon>Culicoidea</taxon>
        <taxon>Culicidae</taxon>
        <taxon>Culicinae</taxon>
        <taxon>Culicini</taxon>
        <taxon>Culex</taxon>
        <taxon>Culex</taxon>
    </lineage>
</organism>
<keyword evidence="3" id="KW-1185">Reference proteome</keyword>
<dbReference type="VEuPathDB" id="VectorBase:CPIJ000234"/>
<dbReference type="InterPro" id="IPR009218">
    <property type="entry name" value="HD_phosphohydro"/>
</dbReference>
<dbReference type="HOGENOM" id="CLU_051795_0_0_1"/>
<protein>
    <submittedName>
        <fullName evidence="1 2">Uncharacterized protein</fullName>
    </submittedName>
</protein>
<dbReference type="EnsemblMetazoa" id="CPIJ000234-RA">
    <property type="protein sequence ID" value="CPIJ000234-PA"/>
    <property type="gene ID" value="CPIJ000234"/>
</dbReference>
<dbReference type="InParanoid" id="B0VZW4"/>
<sequence length="200" mass="22833">MDSVWQNIVTALEVDPAVADQWLAKLKEQYGQPGRHYHNEQQMLAKKLEHLAGASVCLQLATLFQYFHFDAGRDCAAENCDALKEFLASASVDNKALINNVLRLLGDATVESSDLPDDDVAFFQDLDLLILGHPPQEYKLYTEQLRKEYPEPASYNKMRLKILQSFSRIPFIYATKEFGDRYEQTARANIESEIKELESL</sequence>
<dbReference type="AlphaFoldDB" id="B0VZW4"/>